<evidence type="ECO:0000256" key="2">
    <source>
        <dbReference type="PROSITE-ProRule" id="PRU00176"/>
    </source>
</evidence>
<dbReference type="InterPro" id="IPR000504">
    <property type="entry name" value="RRM_dom"/>
</dbReference>
<evidence type="ECO:0000313" key="5">
    <source>
        <dbReference type="EMBL" id="CAD9213449.1"/>
    </source>
</evidence>
<feature type="compositionally biased region" description="Basic residues" evidence="3">
    <location>
        <begin position="202"/>
        <end position="214"/>
    </location>
</feature>
<feature type="compositionally biased region" description="Low complexity" evidence="3">
    <location>
        <begin position="237"/>
        <end position="257"/>
    </location>
</feature>
<feature type="domain" description="RRM" evidence="4">
    <location>
        <begin position="102"/>
        <end position="173"/>
    </location>
</feature>
<dbReference type="Pfam" id="PF00076">
    <property type="entry name" value="RRM_1"/>
    <property type="match status" value="2"/>
</dbReference>
<dbReference type="GO" id="GO:0003723">
    <property type="term" value="F:RNA binding"/>
    <property type="evidence" value="ECO:0007669"/>
    <property type="project" value="UniProtKB-UniRule"/>
</dbReference>
<protein>
    <recommendedName>
        <fullName evidence="4">RRM domain-containing protein</fullName>
    </recommendedName>
</protein>
<dbReference type="PANTHER" id="PTHR23147">
    <property type="entry name" value="SERINE/ARGININE RICH SPLICING FACTOR"/>
    <property type="match status" value="1"/>
</dbReference>
<dbReference type="SMART" id="SM00360">
    <property type="entry name" value="RRM"/>
    <property type="match status" value="2"/>
</dbReference>
<dbReference type="InterPro" id="IPR050907">
    <property type="entry name" value="SRSF"/>
</dbReference>
<name>A0A7S1T089_9CHLO</name>
<feature type="region of interest" description="Disordered" evidence="3">
    <location>
        <begin position="173"/>
        <end position="308"/>
    </location>
</feature>
<feature type="compositionally biased region" description="Basic and acidic residues" evidence="3">
    <location>
        <begin position="215"/>
        <end position="236"/>
    </location>
</feature>
<dbReference type="SUPFAM" id="SSF54928">
    <property type="entry name" value="RNA-binding domain, RBD"/>
    <property type="match status" value="1"/>
</dbReference>
<feature type="compositionally biased region" description="Basic residues" evidence="3">
    <location>
        <begin position="182"/>
        <end position="195"/>
    </location>
</feature>
<reference evidence="5" key="1">
    <citation type="submission" date="2021-01" db="EMBL/GenBank/DDBJ databases">
        <authorList>
            <person name="Corre E."/>
            <person name="Pelletier E."/>
            <person name="Niang G."/>
            <person name="Scheremetjew M."/>
            <person name="Finn R."/>
            <person name="Kale V."/>
            <person name="Holt S."/>
            <person name="Cochrane G."/>
            <person name="Meng A."/>
            <person name="Brown T."/>
            <person name="Cohen L."/>
        </authorList>
    </citation>
    <scope>NUCLEOTIDE SEQUENCE</scope>
    <source>
        <strain evidence="5">PLY429</strain>
    </source>
</reference>
<dbReference type="EMBL" id="HBGG01030169">
    <property type="protein sequence ID" value="CAD9213449.1"/>
    <property type="molecule type" value="Transcribed_RNA"/>
</dbReference>
<evidence type="ECO:0000256" key="1">
    <source>
        <dbReference type="ARBA" id="ARBA00023187"/>
    </source>
</evidence>
<proteinExistence type="predicted"/>
<dbReference type="InterPro" id="IPR012677">
    <property type="entry name" value="Nucleotide-bd_a/b_plait_sf"/>
</dbReference>
<dbReference type="PROSITE" id="PS50102">
    <property type="entry name" value="RRM"/>
    <property type="match status" value="2"/>
</dbReference>
<dbReference type="GO" id="GO:0008380">
    <property type="term" value="P:RNA splicing"/>
    <property type="evidence" value="ECO:0007669"/>
    <property type="project" value="UniProtKB-KW"/>
</dbReference>
<keyword evidence="1" id="KW-0507">mRNA processing</keyword>
<evidence type="ECO:0000256" key="3">
    <source>
        <dbReference type="SAM" id="MobiDB-lite"/>
    </source>
</evidence>
<dbReference type="InterPro" id="IPR035979">
    <property type="entry name" value="RBD_domain_sf"/>
</dbReference>
<feature type="compositionally biased region" description="Low complexity" evidence="3">
    <location>
        <begin position="270"/>
        <end position="279"/>
    </location>
</feature>
<organism evidence="5">
    <name type="scientific">Tetraselmis chuii</name>
    <dbReference type="NCBI Taxonomy" id="63592"/>
    <lineage>
        <taxon>Eukaryota</taxon>
        <taxon>Viridiplantae</taxon>
        <taxon>Chlorophyta</taxon>
        <taxon>core chlorophytes</taxon>
        <taxon>Chlorodendrophyceae</taxon>
        <taxon>Chlorodendrales</taxon>
        <taxon>Chlorodendraceae</taxon>
        <taxon>Tetraselmis</taxon>
    </lineage>
</organism>
<keyword evidence="2" id="KW-0694">RNA-binding</keyword>
<feature type="compositionally biased region" description="Basic and acidic residues" evidence="3">
    <location>
        <begin position="284"/>
        <end position="308"/>
    </location>
</feature>
<sequence length="308" mass="35721">MGDRDRYKPDRPVFCGNFEYDARQSEIERLFERFGKIDRVDMKTGFAFVYMMDTRDGDDAIRALHRTEFGFQKRRLMVEWARGDGSVKQREDLRRRQTKPTTTLFVVNFEPVNTRVRDLERHFGPFGPLVRTQIKKNFAFVQYETVADATRAKEECHQRPMAGRVLTVEYVAHGDSSARSSSRGRSRSPVGRRGRSSISPPPRRRSPPPRRRSSDRRDRSRDHDRRRSPEPRRSPRYDSPGRGLSPAPRRLSPSPRRVTPPPRGEKRSRSPVPKRSVSPGAPRDASRSRSPIKKEVSMSPERRSLSPR</sequence>
<dbReference type="AlphaFoldDB" id="A0A7S1T089"/>
<evidence type="ECO:0000259" key="4">
    <source>
        <dbReference type="PROSITE" id="PS50102"/>
    </source>
</evidence>
<keyword evidence="1" id="KW-0508">mRNA splicing</keyword>
<accession>A0A7S1T089</accession>
<dbReference type="Gene3D" id="3.30.70.330">
    <property type="match status" value="2"/>
</dbReference>
<feature type="domain" description="RRM" evidence="4">
    <location>
        <begin position="11"/>
        <end position="83"/>
    </location>
</feature>
<gene>
    <name evidence="5" type="ORF">TCHU04912_LOCUS15688</name>
</gene>